<dbReference type="OrthoDB" id="9778550at2"/>
<comment type="similarity">
    <text evidence="2">Belongs to the CcmC/CycZ/HelC family.</text>
</comment>
<dbReference type="EMBL" id="JXUW01000017">
    <property type="protein sequence ID" value="KJE76378.1"/>
    <property type="molecule type" value="Genomic_DNA"/>
</dbReference>
<gene>
    <name evidence="10" type="primary">ccmC</name>
    <name evidence="10" type="ORF">FEAC_18620</name>
</gene>
<evidence type="ECO:0000256" key="5">
    <source>
        <dbReference type="ARBA" id="ARBA00022748"/>
    </source>
</evidence>
<evidence type="ECO:0000313" key="10">
    <source>
        <dbReference type="EMBL" id="KJE76378.1"/>
    </source>
</evidence>
<dbReference type="Pfam" id="PF01578">
    <property type="entry name" value="Cytochrom_C_asm"/>
    <property type="match status" value="1"/>
</dbReference>
<dbReference type="PANTHER" id="PTHR30071:SF1">
    <property type="entry name" value="CYTOCHROME B_B6 PROTEIN-RELATED"/>
    <property type="match status" value="1"/>
</dbReference>
<dbReference type="GeneID" id="78372999"/>
<dbReference type="AlphaFoldDB" id="A0A0D8FSX3"/>
<dbReference type="GO" id="GO:0005886">
    <property type="term" value="C:plasma membrane"/>
    <property type="evidence" value="ECO:0007669"/>
    <property type="project" value="TreeGrafter"/>
</dbReference>
<sequence>MSTNAKLKRGVGIAALVTIALTFWLGLVVTPPAEVMGNLVRMLYIHPPMAWIAYLAYGITTAASLLYLWKRTRRREWDLLAAASAEAGVFFTGLTILTGSIWGRPAWGVWWTWDALLTATAVLFLLYLGYLALRQVPMSETKRGVRSAIAAVVAFIDVPIVHESVYWWKTLHQTPSVLNPSMNVEVHGSMAWTLLLGFVAFTLAYVWMVWTRFETSKRQAQLVDLEVERAIHERLAAEEVRI</sequence>
<dbReference type="GO" id="GO:0020037">
    <property type="term" value="F:heme binding"/>
    <property type="evidence" value="ECO:0007669"/>
    <property type="project" value="InterPro"/>
</dbReference>
<protein>
    <recommendedName>
        <fullName evidence="3">Heme exporter protein C</fullName>
    </recommendedName>
</protein>
<evidence type="ECO:0000256" key="2">
    <source>
        <dbReference type="ARBA" id="ARBA00005840"/>
    </source>
</evidence>
<feature type="transmembrane region" description="Helical" evidence="8">
    <location>
        <begin position="80"/>
        <end position="103"/>
    </location>
</feature>
<comment type="caution">
    <text evidence="10">The sequence shown here is derived from an EMBL/GenBank/DDBJ whole genome shotgun (WGS) entry which is preliminary data.</text>
</comment>
<comment type="subcellular location">
    <subcellularLocation>
        <location evidence="1">Membrane</location>
        <topology evidence="1">Multi-pass membrane protein</topology>
    </subcellularLocation>
</comment>
<feature type="transmembrane region" description="Helical" evidence="8">
    <location>
        <begin position="49"/>
        <end position="68"/>
    </location>
</feature>
<evidence type="ECO:0000256" key="6">
    <source>
        <dbReference type="ARBA" id="ARBA00022989"/>
    </source>
</evidence>
<dbReference type="PRINTS" id="PR01386">
    <property type="entry name" value="CCMCBIOGNSIS"/>
</dbReference>
<feature type="domain" description="Cytochrome c assembly protein" evidence="9">
    <location>
        <begin position="14"/>
        <end position="172"/>
    </location>
</feature>
<dbReference type="InterPro" id="IPR002541">
    <property type="entry name" value="Cyt_c_assembly"/>
</dbReference>
<feature type="transmembrane region" description="Helical" evidence="8">
    <location>
        <begin position="115"/>
        <end position="133"/>
    </location>
</feature>
<dbReference type="GO" id="GO:0017004">
    <property type="term" value="P:cytochrome complex assembly"/>
    <property type="evidence" value="ECO:0007669"/>
    <property type="project" value="UniProtKB-KW"/>
</dbReference>
<evidence type="ECO:0000256" key="7">
    <source>
        <dbReference type="ARBA" id="ARBA00023136"/>
    </source>
</evidence>
<keyword evidence="11" id="KW-1185">Reference proteome</keyword>
<keyword evidence="7 8" id="KW-0472">Membrane</keyword>
<feature type="transmembrane region" description="Helical" evidence="8">
    <location>
        <begin position="12"/>
        <end position="29"/>
    </location>
</feature>
<dbReference type="Proteomes" id="UP000032336">
    <property type="component" value="Unassembled WGS sequence"/>
</dbReference>
<evidence type="ECO:0000256" key="8">
    <source>
        <dbReference type="SAM" id="Phobius"/>
    </source>
</evidence>
<evidence type="ECO:0000256" key="3">
    <source>
        <dbReference type="ARBA" id="ARBA00016463"/>
    </source>
</evidence>
<proteinExistence type="inferred from homology"/>
<reference evidence="10 11" key="1">
    <citation type="submission" date="2015-01" db="EMBL/GenBank/DDBJ databases">
        <title>Draft genome of the acidophilic iron oxidizer Ferrimicrobium acidiphilum strain T23.</title>
        <authorList>
            <person name="Poehlein A."/>
            <person name="Eisen S."/>
            <person name="Schloemann M."/>
            <person name="Johnson B.D."/>
            <person name="Daniel R."/>
            <person name="Muehling M."/>
        </authorList>
    </citation>
    <scope>NUCLEOTIDE SEQUENCE [LARGE SCALE GENOMIC DNA]</scope>
    <source>
        <strain evidence="10 11">T23</strain>
    </source>
</reference>
<accession>A0A0D8FSX3</accession>
<dbReference type="PATRIC" id="fig|1121877.4.peg.2070"/>
<feature type="transmembrane region" description="Helical" evidence="8">
    <location>
        <begin position="188"/>
        <end position="210"/>
    </location>
</feature>
<keyword evidence="5" id="KW-0201">Cytochrome c-type biogenesis</keyword>
<dbReference type="STRING" id="1121877.FEAC_18620"/>
<organism evidence="10 11">
    <name type="scientific">Ferrimicrobium acidiphilum DSM 19497</name>
    <dbReference type="NCBI Taxonomy" id="1121877"/>
    <lineage>
        <taxon>Bacteria</taxon>
        <taxon>Bacillati</taxon>
        <taxon>Actinomycetota</taxon>
        <taxon>Acidimicrobiia</taxon>
        <taxon>Acidimicrobiales</taxon>
        <taxon>Acidimicrobiaceae</taxon>
        <taxon>Ferrimicrobium</taxon>
    </lineage>
</organism>
<feature type="transmembrane region" description="Helical" evidence="8">
    <location>
        <begin position="145"/>
        <end position="168"/>
    </location>
</feature>
<evidence type="ECO:0000313" key="11">
    <source>
        <dbReference type="Proteomes" id="UP000032336"/>
    </source>
</evidence>
<keyword evidence="6 8" id="KW-1133">Transmembrane helix</keyword>
<name>A0A0D8FSX3_9ACTN</name>
<dbReference type="RefSeq" id="WP_052566113.1">
    <property type="nucleotide sequence ID" value="NZ_JQKF01000016.1"/>
</dbReference>
<evidence type="ECO:0000259" key="9">
    <source>
        <dbReference type="Pfam" id="PF01578"/>
    </source>
</evidence>
<keyword evidence="4 8" id="KW-0812">Transmembrane</keyword>
<dbReference type="eggNOG" id="COG0755">
    <property type="taxonomic scope" value="Bacteria"/>
</dbReference>
<dbReference type="PANTHER" id="PTHR30071">
    <property type="entry name" value="HEME EXPORTER PROTEIN C"/>
    <property type="match status" value="1"/>
</dbReference>
<dbReference type="GO" id="GO:0015232">
    <property type="term" value="F:heme transmembrane transporter activity"/>
    <property type="evidence" value="ECO:0007669"/>
    <property type="project" value="InterPro"/>
</dbReference>
<evidence type="ECO:0000256" key="1">
    <source>
        <dbReference type="ARBA" id="ARBA00004141"/>
    </source>
</evidence>
<dbReference type="InterPro" id="IPR045062">
    <property type="entry name" value="Cyt_c_biogenesis_CcsA/CcmC"/>
</dbReference>
<evidence type="ECO:0000256" key="4">
    <source>
        <dbReference type="ARBA" id="ARBA00022692"/>
    </source>
</evidence>
<dbReference type="InterPro" id="IPR003557">
    <property type="entry name" value="Cyt_c_biogenesis_CcmC"/>
</dbReference>